<dbReference type="Pfam" id="PF10369">
    <property type="entry name" value="ALS_ss_C"/>
    <property type="match status" value="1"/>
</dbReference>
<dbReference type="InterPro" id="IPR039557">
    <property type="entry name" value="AHAS_ACT"/>
</dbReference>
<dbReference type="InterPro" id="IPR019455">
    <property type="entry name" value="Acetolactate_synth_ssu_C"/>
</dbReference>
<evidence type="ECO:0000313" key="11">
    <source>
        <dbReference type="Proteomes" id="UP000755104"/>
    </source>
</evidence>
<evidence type="ECO:0000313" key="10">
    <source>
        <dbReference type="EMBL" id="MBX7481393.1"/>
    </source>
</evidence>
<accession>A0ABS7J6X4</accession>
<evidence type="ECO:0000256" key="3">
    <source>
        <dbReference type="ARBA" id="ARBA00006341"/>
    </source>
</evidence>
<dbReference type="EC" id="2.2.1.6" evidence="8"/>
<evidence type="ECO:0000256" key="4">
    <source>
        <dbReference type="ARBA" id="ARBA00011744"/>
    </source>
</evidence>
<dbReference type="InterPro" id="IPR027271">
    <property type="entry name" value="Acetolactate_synth/TF_NikR_C"/>
</dbReference>
<comment type="similarity">
    <text evidence="3 8">Belongs to the acetolactate synthase small subunit family.</text>
</comment>
<comment type="catalytic activity">
    <reaction evidence="7 8">
        <text>2 pyruvate + H(+) = (2S)-2-acetolactate + CO2</text>
        <dbReference type="Rhea" id="RHEA:25249"/>
        <dbReference type="ChEBI" id="CHEBI:15361"/>
        <dbReference type="ChEBI" id="CHEBI:15378"/>
        <dbReference type="ChEBI" id="CHEBI:16526"/>
        <dbReference type="ChEBI" id="CHEBI:58476"/>
        <dbReference type="EC" id="2.2.1.6"/>
    </reaction>
</comment>
<dbReference type="InterPro" id="IPR054480">
    <property type="entry name" value="AHAS_small-like_ACT"/>
</dbReference>
<dbReference type="PANTHER" id="PTHR30239">
    <property type="entry name" value="ACETOLACTATE SYNTHASE SMALL SUBUNIT"/>
    <property type="match status" value="1"/>
</dbReference>
<reference evidence="10 11" key="1">
    <citation type="submission" date="2021-08" db="EMBL/GenBank/DDBJ databases">
        <title>Comparative Genomics Analysis of the Genus Qipengyuania Reveals Extensive Genetic Diversity and Metabolic Versatility, Including the Description of Fifteen Novel Species.</title>
        <authorList>
            <person name="Liu Y."/>
        </authorList>
    </citation>
    <scope>NUCLEOTIDE SEQUENCE [LARGE SCALE GENOMIC DNA]</scope>
    <source>
        <strain evidence="10 11">6D47A</strain>
    </source>
</reference>
<keyword evidence="11" id="KW-1185">Reference proteome</keyword>
<keyword evidence="8 10" id="KW-0808">Transferase</keyword>
<gene>
    <name evidence="10" type="primary">ilvN</name>
    <name evidence="10" type="ORF">K3174_02525</name>
</gene>
<comment type="pathway">
    <text evidence="1 8">Amino-acid biosynthesis; L-isoleucine biosynthesis; L-isoleucine from 2-oxobutanoate: step 1/4.</text>
</comment>
<evidence type="ECO:0000256" key="7">
    <source>
        <dbReference type="ARBA" id="ARBA00048670"/>
    </source>
</evidence>
<dbReference type="InterPro" id="IPR045865">
    <property type="entry name" value="ACT-like_dom_sf"/>
</dbReference>
<keyword evidence="6 8" id="KW-0100">Branched-chain amino acid biosynthesis</keyword>
<comment type="subunit">
    <text evidence="4 8">Dimer of large and small chains.</text>
</comment>
<dbReference type="InterPro" id="IPR004789">
    <property type="entry name" value="Acetalactate_synth_ssu"/>
</dbReference>
<sequence length="176" mass="19030">MAGSRAVKIAQQTAERHVLNVIVDNEPGILAKITGMFTARGYNIDSLTVADISEDHAISRITIVTNGPEPVIDQIRAQLERLVPVHKVIDLTEEGAHVERELALVKVGGKGDNRVEALRIAELFRANVVDTTTSSFVFELTGSPDKINSFIALMRELGLVEVGRSGIVGMMRGTGD</sequence>
<evidence type="ECO:0000259" key="9">
    <source>
        <dbReference type="PROSITE" id="PS51671"/>
    </source>
</evidence>
<evidence type="ECO:0000256" key="6">
    <source>
        <dbReference type="ARBA" id="ARBA00023304"/>
    </source>
</evidence>
<proteinExistence type="inferred from homology"/>
<dbReference type="InterPro" id="IPR002912">
    <property type="entry name" value="ACT_dom"/>
</dbReference>
<dbReference type="Pfam" id="PF22629">
    <property type="entry name" value="ACT_AHAS_ss"/>
    <property type="match status" value="1"/>
</dbReference>
<comment type="caution">
    <text evidence="10">The sequence shown here is derived from an EMBL/GenBank/DDBJ whole genome shotgun (WGS) entry which is preliminary data.</text>
</comment>
<name>A0ABS7J6X4_9SPHN</name>
<evidence type="ECO:0000256" key="1">
    <source>
        <dbReference type="ARBA" id="ARBA00004974"/>
    </source>
</evidence>
<evidence type="ECO:0000256" key="5">
    <source>
        <dbReference type="ARBA" id="ARBA00022605"/>
    </source>
</evidence>
<dbReference type="EMBL" id="JAIGNO010000001">
    <property type="protein sequence ID" value="MBX7481393.1"/>
    <property type="molecule type" value="Genomic_DNA"/>
</dbReference>
<feature type="domain" description="ACT" evidence="9">
    <location>
        <begin position="18"/>
        <end position="93"/>
    </location>
</feature>
<dbReference type="Gene3D" id="3.30.70.1150">
    <property type="entry name" value="ACT-like. Chain A, domain 2"/>
    <property type="match status" value="1"/>
</dbReference>
<dbReference type="Proteomes" id="UP000755104">
    <property type="component" value="Unassembled WGS sequence"/>
</dbReference>
<protein>
    <recommendedName>
        <fullName evidence="8">Acetolactate synthase small subunit</fullName>
        <shortName evidence="8">AHAS</shortName>
        <shortName evidence="8">ALS</shortName>
        <ecNumber evidence="8">2.2.1.6</ecNumber>
    </recommendedName>
    <alternativeName>
        <fullName evidence="8">Acetohydroxy-acid synthase small subunit</fullName>
    </alternativeName>
</protein>
<dbReference type="Gene3D" id="3.30.70.260">
    <property type="match status" value="1"/>
</dbReference>
<dbReference type="PANTHER" id="PTHR30239:SF0">
    <property type="entry name" value="ACETOLACTATE SYNTHASE SMALL SUBUNIT 1, CHLOROPLASTIC"/>
    <property type="match status" value="1"/>
</dbReference>
<comment type="pathway">
    <text evidence="2 8">Amino-acid biosynthesis; L-valine biosynthesis; L-valine from pyruvate: step 1/4.</text>
</comment>
<evidence type="ECO:0000256" key="2">
    <source>
        <dbReference type="ARBA" id="ARBA00005025"/>
    </source>
</evidence>
<organism evidence="10 11">
    <name type="scientific">Qipengyuania qiaonensis</name>
    <dbReference type="NCBI Taxonomy" id="2867240"/>
    <lineage>
        <taxon>Bacteria</taxon>
        <taxon>Pseudomonadati</taxon>
        <taxon>Pseudomonadota</taxon>
        <taxon>Alphaproteobacteria</taxon>
        <taxon>Sphingomonadales</taxon>
        <taxon>Erythrobacteraceae</taxon>
        <taxon>Qipengyuania</taxon>
    </lineage>
</organism>
<dbReference type="NCBIfam" id="TIGR00119">
    <property type="entry name" value="acolac_sm"/>
    <property type="match status" value="1"/>
</dbReference>
<keyword evidence="5 8" id="KW-0028">Amino-acid biosynthesis</keyword>
<comment type="function">
    <text evidence="8">Catalyzes the conversion of 2 pyruvate molecules into acetolactate in the first common step of the biosynthetic pathway of the branched-amino acids such as leucine, isoleucine, and valine.</text>
</comment>
<dbReference type="CDD" id="cd04878">
    <property type="entry name" value="ACT_AHAS"/>
    <property type="match status" value="1"/>
</dbReference>
<dbReference type="PROSITE" id="PS51671">
    <property type="entry name" value="ACT"/>
    <property type="match status" value="1"/>
</dbReference>
<evidence type="ECO:0000256" key="8">
    <source>
        <dbReference type="RuleBase" id="RU368092"/>
    </source>
</evidence>
<dbReference type="SUPFAM" id="SSF55021">
    <property type="entry name" value="ACT-like"/>
    <property type="match status" value="2"/>
</dbReference>
<dbReference type="NCBIfam" id="NF008864">
    <property type="entry name" value="PRK11895.1"/>
    <property type="match status" value="1"/>
</dbReference>
<dbReference type="GO" id="GO:0003984">
    <property type="term" value="F:acetolactate synthase activity"/>
    <property type="evidence" value="ECO:0007669"/>
    <property type="project" value="UniProtKB-EC"/>
</dbReference>